<dbReference type="PANTHER" id="PTHR31649">
    <property type="entry name" value="AGAP009604-PA"/>
    <property type="match status" value="1"/>
</dbReference>
<dbReference type="PROSITE" id="PS51257">
    <property type="entry name" value="PROKAR_LIPOPROTEIN"/>
    <property type="match status" value="1"/>
</dbReference>
<dbReference type="PANTHER" id="PTHR31649:SF1">
    <property type="entry name" value="FARNESOIC ACID O-METHYL TRANSFERASE DOMAIN-CONTAINING PROTEIN"/>
    <property type="match status" value="1"/>
</dbReference>
<protein>
    <submittedName>
        <fullName evidence="1">Uncharacterized protein</fullName>
    </submittedName>
</protein>
<name>A0AAU9UW79_EUPED</name>
<gene>
    <name evidence="1" type="ORF">EEDITHA_LOCUS17390</name>
</gene>
<evidence type="ECO:0000313" key="2">
    <source>
        <dbReference type="Proteomes" id="UP001153954"/>
    </source>
</evidence>
<sequence>MHLKVCWEQKYKRLIADWLPGWSHSGPVWVVSACGAVHGGAVAAGVYEGEVTWVARTTHRCNVVPGALHPSKHCCIVYSDGSVHHYTKYQVMCNASVSWVACRAGGAGEAGAGVCGAGACGAAGRRAVRVRGGVLVGRVLYRGSHLVGAVHAPHYRCHVVIFGRPFAFNCYELLVLDDER</sequence>
<dbReference type="Pfam" id="PF11901">
    <property type="entry name" value="DM9"/>
    <property type="match status" value="1"/>
</dbReference>
<dbReference type="InterPro" id="IPR006616">
    <property type="entry name" value="DM9_repeat"/>
</dbReference>
<dbReference type="AlphaFoldDB" id="A0AAU9UW79"/>
<evidence type="ECO:0000313" key="1">
    <source>
        <dbReference type="EMBL" id="CAH2102809.1"/>
    </source>
</evidence>
<keyword evidence="2" id="KW-1185">Reference proteome</keyword>
<dbReference type="EMBL" id="CAKOGL010000025">
    <property type="protein sequence ID" value="CAH2102809.1"/>
    <property type="molecule type" value="Genomic_DNA"/>
</dbReference>
<proteinExistence type="predicted"/>
<dbReference type="SMART" id="SM00696">
    <property type="entry name" value="DM9"/>
    <property type="match status" value="1"/>
</dbReference>
<comment type="caution">
    <text evidence="1">The sequence shown here is derived from an EMBL/GenBank/DDBJ whole genome shotgun (WGS) entry which is preliminary data.</text>
</comment>
<dbReference type="Proteomes" id="UP001153954">
    <property type="component" value="Unassembled WGS sequence"/>
</dbReference>
<organism evidence="1 2">
    <name type="scientific">Euphydryas editha</name>
    <name type="common">Edith's checkerspot</name>
    <dbReference type="NCBI Taxonomy" id="104508"/>
    <lineage>
        <taxon>Eukaryota</taxon>
        <taxon>Metazoa</taxon>
        <taxon>Ecdysozoa</taxon>
        <taxon>Arthropoda</taxon>
        <taxon>Hexapoda</taxon>
        <taxon>Insecta</taxon>
        <taxon>Pterygota</taxon>
        <taxon>Neoptera</taxon>
        <taxon>Endopterygota</taxon>
        <taxon>Lepidoptera</taxon>
        <taxon>Glossata</taxon>
        <taxon>Ditrysia</taxon>
        <taxon>Papilionoidea</taxon>
        <taxon>Nymphalidae</taxon>
        <taxon>Nymphalinae</taxon>
        <taxon>Euphydryas</taxon>
    </lineage>
</organism>
<reference evidence="1" key="1">
    <citation type="submission" date="2022-03" db="EMBL/GenBank/DDBJ databases">
        <authorList>
            <person name="Tunstrom K."/>
        </authorList>
    </citation>
    <scope>NUCLEOTIDE SEQUENCE</scope>
</reference>
<accession>A0AAU9UW79</accession>